<evidence type="ECO:0000256" key="1">
    <source>
        <dbReference type="SAM" id="MobiDB-lite"/>
    </source>
</evidence>
<feature type="transmembrane region" description="Helical" evidence="2">
    <location>
        <begin position="89"/>
        <end position="110"/>
    </location>
</feature>
<feature type="region of interest" description="Disordered" evidence="1">
    <location>
        <begin position="263"/>
        <end position="283"/>
    </location>
</feature>
<dbReference type="Pfam" id="PF20152">
    <property type="entry name" value="DUF6534"/>
    <property type="match status" value="1"/>
</dbReference>
<feature type="transmembrane region" description="Helical" evidence="2">
    <location>
        <begin position="122"/>
        <end position="146"/>
    </location>
</feature>
<keyword evidence="2" id="KW-1133">Transmembrane helix</keyword>
<dbReference type="EMBL" id="JARKIE010000150">
    <property type="protein sequence ID" value="KAJ7675258.1"/>
    <property type="molecule type" value="Genomic_DNA"/>
</dbReference>
<reference evidence="4" key="1">
    <citation type="submission" date="2023-03" db="EMBL/GenBank/DDBJ databases">
        <title>Massive genome expansion in bonnet fungi (Mycena s.s.) driven by repeated elements and novel gene families across ecological guilds.</title>
        <authorList>
            <consortium name="Lawrence Berkeley National Laboratory"/>
            <person name="Harder C.B."/>
            <person name="Miyauchi S."/>
            <person name="Viragh M."/>
            <person name="Kuo A."/>
            <person name="Thoen E."/>
            <person name="Andreopoulos B."/>
            <person name="Lu D."/>
            <person name="Skrede I."/>
            <person name="Drula E."/>
            <person name="Henrissat B."/>
            <person name="Morin E."/>
            <person name="Kohler A."/>
            <person name="Barry K."/>
            <person name="LaButti K."/>
            <person name="Morin E."/>
            <person name="Salamov A."/>
            <person name="Lipzen A."/>
            <person name="Mereny Z."/>
            <person name="Hegedus B."/>
            <person name="Baldrian P."/>
            <person name="Stursova M."/>
            <person name="Weitz H."/>
            <person name="Taylor A."/>
            <person name="Grigoriev I.V."/>
            <person name="Nagy L.G."/>
            <person name="Martin F."/>
            <person name="Kauserud H."/>
        </authorList>
    </citation>
    <scope>NUCLEOTIDE SEQUENCE</scope>
    <source>
        <strain evidence="4">CBHHK067</strain>
    </source>
</reference>
<dbReference type="PANTHER" id="PTHR40465">
    <property type="entry name" value="CHROMOSOME 1, WHOLE GENOME SHOTGUN SEQUENCE"/>
    <property type="match status" value="1"/>
</dbReference>
<protein>
    <recommendedName>
        <fullName evidence="3">DUF6534 domain-containing protein</fullName>
    </recommendedName>
</protein>
<dbReference type="InterPro" id="IPR045339">
    <property type="entry name" value="DUF6534"/>
</dbReference>
<feature type="compositionally biased region" description="Polar residues" evidence="1">
    <location>
        <begin position="265"/>
        <end position="276"/>
    </location>
</feature>
<dbReference type="Proteomes" id="UP001221757">
    <property type="component" value="Unassembled WGS sequence"/>
</dbReference>
<sequence length="334" mass="36609">MAPLPVVTFILGAWNLGISGDLLLQGVLFAQFTHYISLYKKDILLLRAFVGGLLVLTTLKTVQCLAMLWAQNVVYFVDVFGALNMFYAFWPTEINVMFVAFIAFYVQLFFCQRLWAISKNIYIVGLIVALFVFALVAAFVATAFIFADNSLKVRPWLAINLSTVFAGDVILCASTIYFLLNRSNGAMPQTAGMLKSIMKLTFQSAAPAALCALINLVASQAGNKIATANAFSMVAIIANTLLPKLYAISAMWTLNSRRDLRLARSNGQNTSSTEGTSGRRARTNNVELGILSGAGNRVPIQVRTQVQTVQHSDDMFSKSALDYVEEHDSATLKN</sequence>
<proteinExistence type="predicted"/>
<feature type="transmembrane region" description="Helical" evidence="2">
    <location>
        <begin position="158"/>
        <end position="180"/>
    </location>
</feature>
<feature type="domain" description="DUF6534" evidence="3">
    <location>
        <begin position="166"/>
        <end position="258"/>
    </location>
</feature>
<organism evidence="4 5">
    <name type="scientific">Mycena rosella</name>
    <name type="common">Pink bonnet</name>
    <name type="synonym">Agaricus rosellus</name>
    <dbReference type="NCBI Taxonomy" id="1033263"/>
    <lineage>
        <taxon>Eukaryota</taxon>
        <taxon>Fungi</taxon>
        <taxon>Dikarya</taxon>
        <taxon>Basidiomycota</taxon>
        <taxon>Agaricomycotina</taxon>
        <taxon>Agaricomycetes</taxon>
        <taxon>Agaricomycetidae</taxon>
        <taxon>Agaricales</taxon>
        <taxon>Marasmiineae</taxon>
        <taxon>Mycenaceae</taxon>
        <taxon>Mycena</taxon>
    </lineage>
</organism>
<evidence type="ECO:0000256" key="2">
    <source>
        <dbReference type="SAM" id="Phobius"/>
    </source>
</evidence>
<feature type="transmembrane region" description="Helical" evidence="2">
    <location>
        <begin position="6"/>
        <end position="32"/>
    </location>
</feature>
<keyword evidence="2" id="KW-0812">Transmembrane</keyword>
<dbReference type="AlphaFoldDB" id="A0AAD7D2H5"/>
<evidence type="ECO:0000313" key="4">
    <source>
        <dbReference type="EMBL" id="KAJ7675258.1"/>
    </source>
</evidence>
<feature type="transmembrane region" description="Helical" evidence="2">
    <location>
        <begin position="200"/>
        <end position="218"/>
    </location>
</feature>
<feature type="transmembrane region" description="Helical" evidence="2">
    <location>
        <begin position="230"/>
        <end position="254"/>
    </location>
</feature>
<name>A0AAD7D2H5_MYCRO</name>
<evidence type="ECO:0000313" key="5">
    <source>
        <dbReference type="Proteomes" id="UP001221757"/>
    </source>
</evidence>
<keyword evidence="2" id="KW-0472">Membrane</keyword>
<dbReference type="PANTHER" id="PTHR40465:SF1">
    <property type="entry name" value="DUF6534 DOMAIN-CONTAINING PROTEIN"/>
    <property type="match status" value="1"/>
</dbReference>
<feature type="transmembrane region" description="Helical" evidence="2">
    <location>
        <begin position="44"/>
        <end position="69"/>
    </location>
</feature>
<evidence type="ECO:0000259" key="3">
    <source>
        <dbReference type="Pfam" id="PF20152"/>
    </source>
</evidence>
<comment type="caution">
    <text evidence="4">The sequence shown here is derived from an EMBL/GenBank/DDBJ whole genome shotgun (WGS) entry which is preliminary data.</text>
</comment>
<gene>
    <name evidence="4" type="ORF">B0H17DRAFT_1207771</name>
</gene>
<keyword evidence="5" id="KW-1185">Reference proteome</keyword>
<accession>A0AAD7D2H5</accession>